<name>A0ABD3NK38_9STRA</name>
<accession>A0ABD3NK38</accession>
<dbReference type="EMBL" id="JALLPJ020001102">
    <property type="protein sequence ID" value="KAL3776364.1"/>
    <property type="molecule type" value="Genomic_DNA"/>
</dbReference>
<gene>
    <name evidence="2" type="ORF">ACHAWO_005963</name>
</gene>
<organism evidence="2 3">
    <name type="scientific">Cyclotella atomus</name>
    <dbReference type="NCBI Taxonomy" id="382360"/>
    <lineage>
        <taxon>Eukaryota</taxon>
        <taxon>Sar</taxon>
        <taxon>Stramenopiles</taxon>
        <taxon>Ochrophyta</taxon>
        <taxon>Bacillariophyta</taxon>
        <taxon>Coscinodiscophyceae</taxon>
        <taxon>Thalassiosirophycidae</taxon>
        <taxon>Stephanodiscales</taxon>
        <taxon>Stephanodiscaceae</taxon>
        <taxon>Cyclotella</taxon>
    </lineage>
</organism>
<comment type="caution">
    <text evidence="2">The sequence shown here is derived from an EMBL/GenBank/DDBJ whole genome shotgun (WGS) entry which is preliminary data.</text>
</comment>
<proteinExistence type="predicted"/>
<dbReference type="Proteomes" id="UP001530400">
    <property type="component" value="Unassembled WGS sequence"/>
</dbReference>
<sequence length="465" mass="51188">MVPPSTPSLNPSWFNELGESPQEVEGSDSTGENIPPLVARYDSNSDEDASSSKSIPYLMPSYDSDSDDESVESAKDFSFSFDCDNESDNDSLMPRRPKKKAWDEGSTTTTDMLSLCSGSTGSTYSMADGSGDSQGAWNFVDLSDDSSIDSTVHSCSPTVTTPSDETLEAVRSATIGKKAVRVDNAAVPVTLWDMCILGDQPLANHTKAFSGFRAFGRRMFLQAIYSDCMEALEKEFGCKALGTWCGMLTIQTSSNTKLVPRPITSASLCRDGCRIFFESPGPEVPAAELKQTQPKFQDPAVKAEMYKKVVKSIIRYFAVPKGDSDVRIVYDATASGLNEYRDIGDMFLNFELHHSAWLFCGVDLAPVLDPAEAAGMQRWYHWVRNLMGFKPSPWSSIRTSLVVEEVIKGDRHDVSNPFHWEKVVLNPPGPGYVPTKSWVYKVRTDSSLACELFTFVDDERVAGPT</sequence>
<evidence type="ECO:0000313" key="2">
    <source>
        <dbReference type="EMBL" id="KAL3776364.1"/>
    </source>
</evidence>
<evidence type="ECO:0000256" key="1">
    <source>
        <dbReference type="SAM" id="MobiDB-lite"/>
    </source>
</evidence>
<protein>
    <submittedName>
        <fullName evidence="2">Uncharacterized protein</fullName>
    </submittedName>
</protein>
<dbReference type="AlphaFoldDB" id="A0ABD3NK38"/>
<feature type="region of interest" description="Disordered" evidence="1">
    <location>
        <begin position="1"/>
        <end position="107"/>
    </location>
</feature>
<evidence type="ECO:0000313" key="3">
    <source>
        <dbReference type="Proteomes" id="UP001530400"/>
    </source>
</evidence>
<reference evidence="2 3" key="1">
    <citation type="submission" date="2024-10" db="EMBL/GenBank/DDBJ databases">
        <title>Updated reference genomes for cyclostephanoid diatoms.</title>
        <authorList>
            <person name="Roberts W.R."/>
            <person name="Alverson A.J."/>
        </authorList>
    </citation>
    <scope>NUCLEOTIDE SEQUENCE [LARGE SCALE GENOMIC DNA]</scope>
    <source>
        <strain evidence="2 3">AJA010-31</strain>
    </source>
</reference>
<keyword evidence="3" id="KW-1185">Reference proteome</keyword>